<keyword evidence="3" id="KW-0547">Nucleotide-binding</keyword>
<comment type="similarity">
    <text evidence="1">Belongs to the four-carbon acid sugar kinase family.</text>
</comment>
<evidence type="ECO:0000259" key="8">
    <source>
        <dbReference type="Pfam" id="PF17042"/>
    </source>
</evidence>
<keyword evidence="6" id="KW-0119">Carbohydrate metabolism</keyword>
<dbReference type="Proteomes" id="UP001241748">
    <property type="component" value="Unassembled WGS sequence"/>
</dbReference>
<dbReference type="Pfam" id="PF17042">
    <property type="entry name" value="NBD_C"/>
    <property type="match status" value="1"/>
</dbReference>
<reference evidence="9 10" key="1">
    <citation type="submission" date="2024-05" db="EMBL/GenBank/DDBJ databases">
        <authorList>
            <person name="Venkateswaran K."/>
        </authorList>
    </citation>
    <scope>NUCLEOTIDE SEQUENCE [LARGE SCALE GENOMIC DNA]</scope>
    <source>
        <strain evidence="9 10">179-C4-2-HS</strain>
    </source>
</reference>
<keyword evidence="10" id="KW-1185">Reference proteome</keyword>
<sequence length="478" mass="53635">MSSNKRLVEEVFNNIPSVDTSLVNEMIEKELANLNKKIIVLDDDPTGVQTVHGVSVYTDWSLESIDKGFQEDNSMFFILTNSRGFTAAETTKAHQEIAANIVEAAKRNNREFTIISRGDSTLRGHYPLETQVLKETVEANSDNRFDGEVILPFFKEGGRFTIDNIHYVQYDEYLVPAGETEFAKDRTFGYSKSHLGEWAEEKSNGEFQAENMTYVSLESLRALDIETIEQQLLKVEDFNKVIVNAVDYADVKVFTIALIRAMNKGKNFMFRSAAALTKVIGGVSDKNLLTREEMMSEDSNNGGLVIIGSHVKKTTEQFEELKKSNTVEFIEFNVHLVLDPEKFEEELDRVIRTTNKLILEGKNVAVYTRRERLDLGEGKKEEELKLSVKISDAVTSIVKRLEVRPSYIIAKGGITSSDIGTNGLEVKRATVAGQIRPGIPVWTTGSESKFPGISYVIFPGNVGTKTDLREVVEMLSKK</sequence>
<feature type="domain" description="Four-carbon acid sugar kinase nucleotide binding" evidence="8">
    <location>
        <begin position="304"/>
        <end position="466"/>
    </location>
</feature>
<keyword evidence="2" id="KW-0808">Transferase</keyword>
<protein>
    <submittedName>
        <fullName evidence="9">Four-carbon acid sugar kinase family protein</fullName>
    </submittedName>
</protein>
<evidence type="ECO:0000256" key="2">
    <source>
        <dbReference type="ARBA" id="ARBA00022679"/>
    </source>
</evidence>
<comment type="caution">
    <text evidence="9">The sequence shown here is derived from an EMBL/GenBank/DDBJ whole genome shotgun (WGS) entry which is preliminary data.</text>
</comment>
<feature type="domain" description="Four-carbon acid sugar kinase N-terminal" evidence="7">
    <location>
        <begin position="38"/>
        <end position="278"/>
    </location>
</feature>
<accession>A0ABV4YZA6</accession>
<dbReference type="GO" id="GO:0016301">
    <property type="term" value="F:kinase activity"/>
    <property type="evidence" value="ECO:0007669"/>
    <property type="project" value="UniProtKB-KW"/>
</dbReference>
<evidence type="ECO:0000313" key="10">
    <source>
        <dbReference type="Proteomes" id="UP001241748"/>
    </source>
</evidence>
<dbReference type="SUPFAM" id="SSF142764">
    <property type="entry name" value="YgbK-like"/>
    <property type="match status" value="1"/>
</dbReference>
<organism evidence="9 10">
    <name type="scientific">Neobacillus driksii</name>
    <dbReference type="NCBI Taxonomy" id="3035913"/>
    <lineage>
        <taxon>Bacteria</taxon>
        <taxon>Bacillati</taxon>
        <taxon>Bacillota</taxon>
        <taxon>Bacilli</taxon>
        <taxon>Bacillales</taxon>
        <taxon>Bacillaceae</taxon>
        <taxon>Neobacillus</taxon>
    </lineage>
</organism>
<dbReference type="Gene3D" id="3.40.50.10840">
    <property type="entry name" value="Putative sugar-binding, N-terminal domain"/>
    <property type="match status" value="1"/>
</dbReference>
<proteinExistence type="inferred from homology"/>
<dbReference type="InterPro" id="IPR031475">
    <property type="entry name" value="NBD_C"/>
</dbReference>
<dbReference type="InterPro" id="IPR042213">
    <property type="entry name" value="NBD_C_sf"/>
</dbReference>
<gene>
    <name evidence="9" type="ORF">P5G62_024030</name>
</gene>
<name>A0ABV4YZA6_9BACI</name>
<evidence type="ECO:0000313" key="9">
    <source>
        <dbReference type="EMBL" id="MFB3170179.1"/>
    </source>
</evidence>
<dbReference type="InterPro" id="IPR010737">
    <property type="entry name" value="4-carb_acid_sugar_kinase_N"/>
</dbReference>
<dbReference type="Gene3D" id="3.40.980.20">
    <property type="entry name" value="Four-carbon acid sugar kinase, nucleotide binding domain"/>
    <property type="match status" value="1"/>
</dbReference>
<evidence type="ECO:0000256" key="4">
    <source>
        <dbReference type="ARBA" id="ARBA00022777"/>
    </source>
</evidence>
<evidence type="ECO:0000256" key="5">
    <source>
        <dbReference type="ARBA" id="ARBA00022840"/>
    </source>
</evidence>
<dbReference type="Pfam" id="PF07005">
    <property type="entry name" value="SBD_N"/>
    <property type="match status" value="1"/>
</dbReference>
<dbReference type="EMBL" id="JAROBZ020000002">
    <property type="protein sequence ID" value="MFB3170179.1"/>
    <property type="molecule type" value="Genomic_DNA"/>
</dbReference>
<dbReference type="RefSeq" id="WP_306074730.1">
    <property type="nucleotide sequence ID" value="NZ_JAROBZ020000002.1"/>
</dbReference>
<evidence type="ECO:0000256" key="6">
    <source>
        <dbReference type="ARBA" id="ARBA00023277"/>
    </source>
</evidence>
<evidence type="ECO:0000256" key="1">
    <source>
        <dbReference type="ARBA" id="ARBA00005715"/>
    </source>
</evidence>
<evidence type="ECO:0000259" key="7">
    <source>
        <dbReference type="Pfam" id="PF07005"/>
    </source>
</evidence>
<keyword evidence="5" id="KW-0067">ATP-binding</keyword>
<dbReference type="InterPro" id="IPR037051">
    <property type="entry name" value="4-carb_acid_sugar_kinase_N_sf"/>
</dbReference>
<keyword evidence="4 9" id="KW-0418">Kinase</keyword>
<evidence type="ECO:0000256" key="3">
    <source>
        <dbReference type="ARBA" id="ARBA00022741"/>
    </source>
</evidence>